<keyword evidence="2" id="KW-1185">Reference proteome</keyword>
<dbReference type="EMBL" id="CAJNIZ010014667">
    <property type="protein sequence ID" value="CAE7364676.1"/>
    <property type="molecule type" value="Genomic_DNA"/>
</dbReference>
<comment type="caution">
    <text evidence="1">The sequence shown here is derived from an EMBL/GenBank/DDBJ whole genome shotgun (WGS) entry which is preliminary data.</text>
</comment>
<reference evidence="1" key="1">
    <citation type="submission" date="2021-02" db="EMBL/GenBank/DDBJ databases">
        <authorList>
            <person name="Dougan E. K."/>
            <person name="Rhodes N."/>
            <person name="Thang M."/>
            <person name="Chan C."/>
        </authorList>
    </citation>
    <scope>NUCLEOTIDE SEQUENCE</scope>
</reference>
<organism evidence="1 2">
    <name type="scientific">Symbiodinium pilosum</name>
    <name type="common">Dinoflagellate</name>
    <dbReference type="NCBI Taxonomy" id="2952"/>
    <lineage>
        <taxon>Eukaryota</taxon>
        <taxon>Sar</taxon>
        <taxon>Alveolata</taxon>
        <taxon>Dinophyceae</taxon>
        <taxon>Suessiales</taxon>
        <taxon>Symbiodiniaceae</taxon>
        <taxon>Symbiodinium</taxon>
    </lineage>
</organism>
<name>A0A812QCK3_SYMPI</name>
<gene>
    <name evidence="1" type="ORF">SPIL2461_LOCUS8776</name>
</gene>
<dbReference type="AlphaFoldDB" id="A0A812QCK3"/>
<proteinExistence type="predicted"/>
<accession>A0A812QCK3</accession>
<protein>
    <submittedName>
        <fullName evidence="1">Uncharacterized protein</fullName>
    </submittedName>
</protein>
<sequence>MVEASHGKLAPVDHSQLRFASIVGSHANQAARAFVAGLEHKDPAVTMGGKLSLDKLAMVDPQWHKCITKGLEWLVISQDVWLQFPDFALLAQTAGNAAGQIAAAEHEIQLAKKVNMAIAGFLRRTGKESVCYVDISQEILRSRPPHANSVPGIFTFVLKFGGGIQLDSFMAKSEHYIVTHGHPTRSIGGEIWAALAMDCKGKDQHVVFRHMLLKLAFCGHERCLTQGDVKRALGGKELATKVAQAEALRLQPASSKPSASQGSFLEACYALFRFEIGNLLRWDGGLDS</sequence>
<evidence type="ECO:0000313" key="1">
    <source>
        <dbReference type="EMBL" id="CAE7364676.1"/>
    </source>
</evidence>
<dbReference type="Proteomes" id="UP000649617">
    <property type="component" value="Unassembled WGS sequence"/>
</dbReference>
<evidence type="ECO:0000313" key="2">
    <source>
        <dbReference type="Proteomes" id="UP000649617"/>
    </source>
</evidence>
<dbReference type="OrthoDB" id="414233at2759"/>